<dbReference type="EMBL" id="FRAT01000004">
    <property type="protein sequence ID" value="SHK77066.1"/>
    <property type="molecule type" value="Genomic_DNA"/>
</dbReference>
<evidence type="ECO:0000313" key="2">
    <source>
        <dbReference type="EMBL" id="SHK77066.1"/>
    </source>
</evidence>
<organism evidence="2 3">
    <name type="scientific">Flagellimonas taeanensis</name>
    <dbReference type="NCBI Taxonomy" id="1005926"/>
    <lineage>
        <taxon>Bacteria</taxon>
        <taxon>Pseudomonadati</taxon>
        <taxon>Bacteroidota</taxon>
        <taxon>Flavobacteriia</taxon>
        <taxon>Flavobacteriales</taxon>
        <taxon>Flavobacteriaceae</taxon>
        <taxon>Flagellimonas</taxon>
    </lineage>
</organism>
<dbReference type="Proteomes" id="UP000184031">
    <property type="component" value="Unassembled WGS sequence"/>
</dbReference>
<protein>
    <submittedName>
        <fullName evidence="2">Uncharacterized protein</fullName>
    </submittedName>
</protein>
<dbReference type="AlphaFoldDB" id="A0A1M6V6Y0"/>
<dbReference type="Proteomes" id="UP000198940">
    <property type="component" value="Unassembled WGS sequence"/>
</dbReference>
<gene>
    <name evidence="1" type="ORF">SAMN04487891_10793</name>
    <name evidence="2" type="ORF">SAMN05216293_1913</name>
</gene>
<evidence type="ECO:0000313" key="1">
    <source>
        <dbReference type="EMBL" id="SFC20173.1"/>
    </source>
</evidence>
<dbReference type="STRING" id="1055723.SAMN05216293_1913"/>
<reference evidence="2 3" key="1">
    <citation type="submission" date="2016-11" db="EMBL/GenBank/DDBJ databases">
        <authorList>
            <person name="Varghese N."/>
            <person name="Submissions S."/>
        </authorList>
    </citation>
    <scope>NUCLEOTIDE SEQUENCE [LARGE SCALE GENOMIC DNA]</scope>
    <source>
        <strain evidence="2 3">CGMCC 1.12174</strain>
        <strain evidence="1 4">DSM 26351</strain>
    </source>
</reference>
<evidence type="ECO:0000313" key="3">
    <source>
        <dbReference type="Proteomes" id="UP000184031"/>
    </source>
</evidence>
<accession>A0A1M6V6Y0</accession>
<dbReference type="EMBL" id="FOKU01000007">
    <property type="protein sequence ID" value="SFC20173.1"/>
    <property type="molecule type" value="Genomic_DNA"/>
</dbReference>
<evidence type="ECO:0000313" key="4">
    <source>
        <dbReference type="Proteomes" id="UP000198940"/>
    </source>
</evidence>
<comment type="caution">
    <text evidence="2">The sequence shown here is derived from an EMBL/GenBank/DDBJ whole genome shotgun (WGS) entry which is preliminary data.</text>
</comment>
<keyword evidence="4" id="KW-1185">Reference proteome</keyword>
<sequence>MATVDRVDFFDSGRFFILATANSIAPFKLKTMKIFIFSLANEMNAQM</sequence>
<name>A0A1M6V6Y0_9FLAO</name>
<proteinExistence type="predicted"/>